<feature type="compositionally biased region" description="Polar residues" evidence="1">
    <location>
        <begin position="30"/>
        <end position="40"/>
    </location>
</feature>
<dbReference type="EMBL" id="JAOB01000060">
    <property type="protein sequence ID" value="EUA30618.1"/>
    <property type="molecule type" value="Genomic_DNA"/>
</dbReference>
<comment type="caution">
    <text evidence="2">The sequence shown here is derived from an EMBL/GenBank/DDBJ whole genome shotgun (WGS) entry which is preliminary data.</text>
</comment>
<gene>
    <name evidence="2" type="ORF">I553_4875</name>
</gene>
<proteinExistence type="predicted"/>
<dbReference type="AlphaFoldDB" id="X8AHW2"/>
<reference evidence="2" key="1">
    <citation type="submission" date="2014-01" db="EMBL/GenBank/DDBJ databases">
        <authorList>
            <person name="Brown-Elliot B."/>
            <person name="Wallace R."/>
            <person name="Lenaerts A."/>
            <person name="Ordway D."/>
            <person name="DeGroote M.A."/>
            <person name="Parker T."/>
            <person name="Sizemore C."/>
            <person name="Tallon L.J."/>
            <person name="Sadzewicz L.K."/>
            <person name="Sengamalay N."/>
            <person name="Fraser C.M."/>
            <person name="Hine E."/>
            <person name="Shefchek K.A."/>
            <person name="Das S.P."/>
            <person name="Tettelin H."/>
        </authorList>
    </citation>
    <scope>NUCLEOTIDE SEQUENCE [LARGE SCALE GENOMIC DNA]</scope>
    <source>
        <strain evidence="2">4042</strain>
    </source>
</reference>
<sequence length="40" mass="4215">MDRGQRGRLAGARHDNRADGFTPPFVGCPTTAQAKTSGGR</sequence>
<feature type="region of interest" description="Disordered" evidence="1">
    <location>
        <begin position="1"/>
        <end position="40"/>
    </location>
</feature>
<evidence type="ECO:0000313" key="2">
    <source>
        <dbReference type="EMBL" id="EUA30618.1"/>
    </source>
</evidence>
<protein>
    <submittedName>
        <fullName evidence="2">Uncharacterized protein</fullName>
    </submittedName>
</protein>
<organism evidence="2">
    <name type="scientific">Mycobacterium xenopi 4042</name>
    <dbReference type="NCBI Taxonomy" id="1299334"/>
    <lineage>
        <taxon>Bacteria</taxon>
        <taxon>Bacillati</taxon>
        <taxon>Actinomycetota</taxon>
        <taxon>Actinomycetes</taxon>
        <taxon>Mycobacteriales</taxon>
        <taxon>Mycobacteriaceae</taxon>
        <taxon>Mycobacterium</taxon>
    </lineage>
</organism>
<accession>X8AHW2</accession>
<evidence type="ECO:0000256" key="1">
    <source>
        <dbReference type="SAM" id="MobiDB-lite"/>
    </source>
</evidence>
<name>X8AHW2_MYCXE</name>